<dbReference type="GO" id="GO:0000166">
    <property type="term" value="F:nucleotide binding"/>
    <property type="evidence" value="ECO:0007669"/>
    <property type="project" value="InterPro"/>
</dbReference>
<organism evidence="2 3">
    <name type="scientific">Chitinophaga ginsengisoli</name>
    <dbReference type="NCBI Taxonomy" id="363837"/>
    <lineage>
        <taxon>Bacteria</taxon>
        <taxon>Pseudomonadati</taxon>
        <taxon>Bacteroidota</taxon>
        <taxon>Chitinophagia</taxon>
        <taxon>Chitinophagales</taxon>
        <taxon>Chitinophagaceae</taxon>
        <taxon>Chitinophaga</taxon>
    </lineage>
</organism>
<reference evidence="2 3" key="1">
    <citation type="submission" date="2018-03" db="EMBL/GenBank/DDBJ databases">
        <title>Genomic Encyclopedia of Archaeal and Bacterial Type Strains, Phase II (KMG-II): from individual species to whole genera.</title>
        <authorList>
            <person name="Goeker M."/>
        </authorList>
    </citation>
    <scope>NUCLEOTIDE SEQUENCE [LARGE SCALE GENOMIC DNA]</scope>
    <source>
        <strain evidence="2 3">DSM 18107</strain>
    </source>
</reference>
<dbReference type="AlphaFoldDB" id="A0A2P8GQC0"/>
<name>A0A2P8GQC0_9BACT</name>
<dbReference type="InterPro" id="IPR051450">
    <property type="entry name" value="Gfo/Idh/MocA_Oxidoreductases"/>
</dbReference>
<evidence type="ECO:0000259" key="1">
    <source>
        <dbReference type="Pfam" id="PF01408"/>
    </source>
</evidence>
<dbReference type="InterPro" id="IPR036291">
    <property type="entry name" value="NAD(P)-bd_dom_sf"/>
</dbReference>
<accession>A0A2P8GQC0</accession>
<evidence type="ECO:0000313" key="2">
    <source>
        <dbReference type="EMBL" id="PSL36168.1"/>
    </source>
</evidence>
<dbReference type="PANTHER" id="PTHR43377">
    <property type="entry name" value="BILIVERDIN REDUCTASE A"/>
    <property type="match status" value="1"/>
</dbReference>
<protein>
    <submittedName>
        <fullName evidence="2">Oxidoreductase family protein</fullName>
    </submittedName>
</protein>
<dbReference type="PANTHER" id="PTHR43377:SF1">
    <property type="entry name" value="BILIVERDIN REDUCTASE A"/>
    <property type="match status" value="1"/>
</dbReference>
<comment type="caution">
    <text evidence="2">The sequence shown here is derived from an EMBL/GenBank/DDBJ whole genome shotgun (WGS) entry which is preliminary data.</text>
</comment>
<feature type="domain" description="Gfo/Idh/MocA-like oxidoreductase N-terminal" evidence="1">
    <location>
        <begin position="57"/>
        <end position="95"/>
    </location>
</feature>
<dbReference type="Proteomes" id="UP000240978">
    <property type="component" value="Unassembled WGS sequence"/>
</dbReference>
<dbReference type="EMBL" id="PYGK01000001">
    <property type="protein sequence ID" value="PSL36168.1"/>
    <property type="molecule type" value="Genomic_DNA"/>
</dbReference>
<evidence type="ECO:0000313" key="3">
    <source>
        <dbReference type="Proteomes" id="UP000240978"/>
    </source>
</evidence>
<dbReference type="Pfam" id="PF01408">
    <property type="entry name" value="GFO_IDH_MocA"/>
    <property type="match status" value="1"/>
</dbReference>
<keyword evidence="3" id="KW-1185">Reference proteome</keyword>
<dbReference type="SUPFAM" id="SSF51735">
    <property type="entry name" value="NAD(P)-binding Rossmann-fold domains"/>
    <property type="match status" value="1"/>
</dbReference>
<gene>
    <name evidence="2" type="ORF">CLV42_101937</name>
</gene>
<proteinExistence type="predicted"/>
<dbReference type="Gene3D" id="3.40.50.720">
    <property type="entry name" value="NAD(P)-binding Rossmann-like Domain"/>
    <property type="match status" value="1"/>
</dbReference>
<sequence length="432" mass="50012">MRISMVIDLEAEEERIRHFFSDKSLTPEQYLFLPDQYRNDLTPEELDKLLCGRIYKKAIDAVIICTEPKAHKAYAIWAVRNNLHVFTDKPLTAFSSRQSSESLLQDFYDISGEIRNEQLNFVVSCERRAHTGYNYVRQFLSDLIRTYRVPITFIDIHFGGGMWNMPDELFYRENHPYKYGYGVMLHSGYHYIDLLFSLMSLNKILYPDMHASTLHALAISPADHLGMIDQAVYERCLHTDRFSEYFQPDNISRLHDFGETDVTLSGDFKSNGKRISHYCLQLMETSASNRGWHQLPENTYISNGRLRQESVIIHVGPLCSIHISSHSLSKQQSADKTEHFTIEIINNTNVTGHAGYIQLNRKDITDMYPEMPLNKGMNVAARQWQLQNFLQGGDAHSSLSSHREGIAFIDKVYRQLQTNMEYANAPNERIHV</sequence>
<dbReference type="InterPro" id="IPR000683">
    <property type="entry name" value="Gfo/Idh/MocA-like_OxRdtase_N"/>
</dbReference>